<reference evidence="2" key="1">
    <citation type="submission" date="2021-01" db="EMBL/GenBank/DDBJ databases">
        <title>Modified the classification status of verrucomicrobia.</title>
        <authorList>
            <person name="Feng X."/>
        </authorList>
    </citation>
    <scope>NUCLEOTIDE SEQUENCE</scope>
    <source>
        <strain evidence="2">JCM 18052</strain>
    </source>
</reference>
<evidence type="ECO:0000313" key="2">
    <source>
        <dbReference type="EMBL" id="MBK1816673.1"/>
    </source>
</evidence>
<evidence type="ECO:0000259" key="1">
    <source>
        <dbReference type="Pfam" id="PF06439"/>
    </source>
</evidence>
<dbReference type="EMBL" id="JAENIK010000011">
    <property type="protein sequence ID" value="MBK1816673.1"/>
    <property type="molecule type" value="Genomic_DNA"/>
</dbReference>
<evidence type="ECO:0000313" key="3">
    <source>
        <dbReference type="Proteomes" id="UP000600139"/>
    </source>
</evidence>
<proteinExistence type="predicted"/>
<accession>A0A934R644</accession>
<dbReference type="InterPro" id="IPR010496">
    <property type="entry name" value="AL/BT2_dom"/>
</dbReference>
<dbReference type="AlphaFoldDB" id="A0A934R644"/>
<keyword evidence="3" id="KW-1185">Reference proteome</keyword>
<gene>
    <name evidence="2" type="ORF">JIN84_13690</name>
</gene>
<organism evidence="2 3">
    <name type="scientific">Luteolibacter yonseiensis</name>
    <dbReference type="NCBI Taxonomy" id="1144680"/>
    <lineage>
        <taxon>Bacteria</taxon>
        <taxon>Pseudomonadati</taxon>
        <taxon>Verrucomicrobiota</taxon>
        <taxon>Verrucomicrobiia</taxon>
        <taxon>Verrucomicrobiales</taxon>
        <taxon>Verrucomicrobiaceae</taxon>
        <taxon>Luteolibacter</taxon>
    </lineage>
</organism>
<feature type="domain" description="3-keto-alpha-glucoside-1,2-lyase/3-keto-2-hydroxy-glucal hydratase" evidence="1">
    <location>
        <begin position="63"/>
        <end position="247"/>
    </location>
</feature>
<dbReference type="Gene3D" id="2.60.120.560">
    <property type="entry name" value="Exo-inulinase, domain 1"/>
    <property type="match status" value="1"/>
</dbReference>
<comment type="caution">
    <text evidence="2">The sequence shown here is derived from an EMBL/GenBank/DDBJ whole genome shotgun (WGS) entry which is preliminary data.</text>
</comment>
<dbReference type="Proteomes" id="UP000600139">
    <property type="component" value="Unassembled WGS sequence"/>
</dbReference>
<protein>
    <submittedName>
        <fullName evidence="2">DUF1080 domain-containing protein</fullName>
    </submittedName>
</protein>
<dbReference type="RefSeq" id="WP_200351603.1">
    <property type="nucleotide sequence ID" value="NZ_BAABHZ010000006.1"/>
</dbReference>
<dbReference type="Pfam" id="PF06439">
    <property type="entry name" value="3keto-disac_hyd"/>
    <property type="match status" value="1"/>
</dbReference>
<dbReference type="GO" id="GO:0016787">
    <property type="term" value="F:hydrolase activity"/>
    <property type="evidence" value="ECO:0007669"/>
    <property type="project" value="InterPro"/>
</dbReference>
<sequence length="253" mass="27865">MKPNPLLFLALTMTASNAQNKIHGYPDGPKLPGVPYVVHDPARPQPRIIETAGAVVVKPPSDAIVLFDGKSLDAWTPGWKIQDGSMVAADRDIQSKQSFGAVQMHFEWRLPKDRKVDGQGGGNSGVFMMGLYEVQVLQSNNNKTYPDGQAGSLYGQLPPLVNATSPQGDWNSYDITFVPPVYEDGKVTTPAKITIFHNGVCVQNGESYLGPTEHRKLASYPAKHPETAPLKLQFHGDPMEYRNMWIRPLGKRD</sequence>
<name>A0A934R644_9BACT</name>